<gene>
    <name evidence="2" type="ORF">ABT39_MTgene3501</name>
</gene>
<keyword evidence="2" id="KW-0496">Mitochondrion</keyword>
<evidence type="ECO:0000256" key="1">
    <source>
        <dbReference type="SAM" id="Phobius"/>
    </source>
</evidence>
<keyword evidence="1" id="KW-1133">Transmembrane helix</keyword>
<accession>A0A117NFJ1</accession>
<protein>
    <submittedName>
        <fullName evidence="2">Uncharacterized protein</fullName>
    </submittedName>
</protein>
<sequence>MPTSFNGNGSACYQLPLLFTTLSIQARLTDLNLLYSRACLDACMGTDSILLPLLALLTMCYQPFFLLTTLLFDLPNLVIRRACLGWHLLPC</sequence>
<evidence type="ECO:0000313" key="2">
    <source>
        <dbReference type="EMBL" id="KUM45261.1"/>
    </source>
</evidence>
<comment type="caution">
    <text evidence="2">The sequence shown here is derived from an EMBL/GenBank/DDBJ whole genome shotgun (WGS) entry which is preliminary data.</text>
</comment>
<organism evidence="2">
    <name type="scientific">Picea glauca</name>
    <name type="common">White spruce</name>
    <name type="synonym">Pinus glauca</name>
    <dbReference type="NCBI Taxonomy" id="3330"/>
    <lineage>
        <taxon>Eukaryota</taxon>
        <taxon>Viridiplantae</taxon>
        <taxon>Streptophyta</taxon>
        <taxon>Embryophyta</taxon>
        <taxon>Tracheophyta</taxon>
        <taxon>Spermatophyta</taxon>
        <taxon>Pinopsida</taxon>
        <taxon>Pinidae</taxon>
        <taxon>Conifers I</taxon>
        <taxon>Pinales</taxon>
        <taxon>Pinaceae</taxon>
        <taxon>Picea</taxon>
    </lineage>
</organism>
<name>A0A117NFJ1_PICGL</name>
<keyword evidence="1" id="KW-0472">Membrane</keyword>
<feature type="transmembrane region" description="Helical" evidence="1">
    <location>
        <begin position="49"/>
        <end position="72"/>
    </location>
</feature>
<geneLocation type="mitochondrion" evidence="2"/>
<dbReference type="EMBL" id="LKAM01000022">
    <property type="protein sequence ID" value="KUM45261.1"/>
    <property type="molecule type" value="Genomic_DNA"/>
</dbReference>
<dbReference type="AlphaFoldDB" id="A0A117NFJ1"/>
<reference evidence="2" key="1">
    <citation type="journal article" date="2015" name="Genome Biol. Evol.">
        <title>Organellar Genomes of White Spruce (Picea glauca): Assembly and Annotation.</title>
        <authorList>
            <person name="Jackman S.D."/>
            <person name="Warren R.L."/>
            <person name="Gibb E.A."/>
            <person name="Vandervalk B.P."/>
            <person name="Mohamadi H."/>
            <person name="Chu J."/>
            <person name="Raymond A."/>
            <person name="Pleasance S."/>
            <person name="Coope R."/>
            <person name="Wildung M.R."/>
            <person name="Ritland C.E."/>
            <person name="Bousquet J."/>
            <person name="Jones S.J."/>
            <person name="Bohlmann J."/>
            <person name="Birol I."/>
        </authorList>
    </citation>
    <scope>NUCLEOTIDE SEQUENCE [LARGE SCALE GENOMIC DNA]</scope>
    <source>
        <tissue evidence="2">Flushing bud</tissue>
    </source>
</reference>
<keyword evidence="1" id="KW-0812">Transmembrane</keyword>
<proteinExistence type="predicted"/>